<evidence type="ECO:0000313" key="3">
    <source>
        <dbReference type="Proteomes" id="UP000326831"/>
    </source>
</evidence>
<reference evidence="2 3" key="2">
    <citation type="submission" date="2017-09" db="EMBL/GenBank/DDBJ databases">
        <authorList>
            <person name="Lee N."/>
            <person name="Cho B.-K."/>
        </authorList>
    </citation>
    <scope>NUCLEOTIDE SEQUENCE [LARGE SCALE GENOMIC DNA]</scope>
    <source>
        <strain evidence="2 3">ATCC 27467</strain>
    </source>
</reference>
<reference evidence="1" key="1">
    <citation type="journal article" date="2014" name="Int. J. Syst. Evol. Microbiol.">
        <title>Complete genome sequence of Corynebacterium casei LMG S-19264T (=DSM 44701T), isolated from a smear-ripened cheese.</title>
        <authorList>
            <consortium name="US DOE Joint Genome Institute (JGI-PGF)"/>
            <person name="Walter F."/>
            <person name="Albersmeier A."/>
            <person name="Kalinowski J."/>
            <person name="Ruckert C."/>
        </authorList>
    </citation>
    <scope>NUCLEOTIDE SEQUENCE</scope>
    <source>
        <strain evidence="1">JCM 4834</strain>
    </source>
</reference>
<dbReference type="EMBL" id="CP023701">
    <property type="protein sequence ID" value="QEU80397.1"/>
    <property type="molecule type" value="Genomic_DNA"/>
</dbReference>
<sequence>MDELIIALGAAERAALADLADATASTPQEVALAAVRAHLAAERARTGAVAGRLAEQHADLLRRLGA</sequence>
<dbReference type="Proteomes" id="UP000634660">
    <property type="component" value="Unassembled WGS sequence"/>
</dbReference>
<protein>
    <recommendedName>
        <fullName evidence="4">CopG family transcriptional regulator</fullName>
    </recommendedName>
</protein>
<dbReference type="Proteomes" id="UP000326831">
    <property type="component" value="Chromosome"/>
</dbReference>
<dbReference type="EMBL" id="BMVX01000014">
    <property type="protein sequence ID" value="GGZ75892.1"/>
    <property type="molecule type" value="Genomic_DNA"/>
</dbReference>
<organism evidence="2 3">
    <name type="scientific">Streptomyces subrutilus</name>
    <dbReference type="NCBI Taxonomy" id="36818"/>
    <lineage>
        <taxon>Bacteria</taxon>
        <taxon>Bacillati</taxon>
        <taxon>Actinomycetota</taxon>
        <taxon>Actinomycetes</taxon>
        <taxon>Kitasatosporales</taxon>
        <taxon>Streptomycetaceae</taxon>
        <taxon>Streptomyces</taxon>
    </lineage>
</organism>
<evidence type="ECO:0000313" key="2">
    <source>
        <dbReference type="EMBL" id="QEU80397.1"/>
    </source>
</evidence>
<accession>A0A5P2UUH5</accession>
<dbReference type="AlphaFoldDB" id="A0A5P2UUH5"/>
<dbReference type="KEGG" id="ssub:CP968_20715"/>
<dbReference type="RefSeq" id="WP_150519413.1">
    <property type="nucleotide sequence ID" value="NZ_BMVX01000014.1"/>
</dbReference>
<name>A0A5P2UUH5_9ACTN</name>
<reference evidence="1" key="3">
    <citation type="submission" date="2020-09" db="EMBL/GenBank/DDBJ databases">
        <authorList>
            <person name="Sun Q."/>
            <person name="Ohkuma M."/>
        </authorList>
    </citation>
    <scope>NUCLEOTIDE SEQUENCE</scope>
    <source>
        <strain evidence="1">JCM 4834</strain>
    </source>
</reference>
<evidence type="ECO:0008006" key="4">
    <source>
        <dbReference type="Google" id="ProtNLM"/>
    </source>
</evidence>
<evidence type="ECO:0000313" key="1">
    <source>
        <dbReference type="EMBL" id="GGZ75892.1"/>
    </source>
</evidence>
<keyword evidence="3" id="KW-1185">Reference proteome</keyword>
<proteinExistence type="predicted"/>
<gene>
    <name evidence="2" type="ORF">CP968_20715</name>
    <name evidence="1" type="ORF">GCM10010371_39620</name>
</gene>